<dbReference type="PANTHER" id="PTHR12747:SF0">
    <property type="entry name" value="ELONGATOR COMPLEX PROTEIN 1"/>
    <property type="match status" value="1"/>
</dbReference>
<dbReference type="GO" id="GO:0033588">
    <property type="term" value="C:elongator holoenzyme complex"/>
    <property type="evidence" value="ECO:0007669"/>
    <property type="project" value="InterPro"/>
</dbReference>
<reference evidence="6" key="3">
    <citation type="submission" date="2025-09" db="UniProtKB">
        <authorList>
            <consortium name="Ensembl"/>
        </authorList>
    </citation>
    <scope>IDENTIFICATION</scope>
</reference>
<dbReference type="InterPro" id="IPR056166">
    <property type="entry name" value="TPR_ELP1"/>
</dbReference>
<evidence type="ECO:0000259" key="2">
    <source>
        <dbReference type="Pfam" id="PF23797"/>
    </source>
</evidence>
<dbReference type="Pfam" id="PF23878">
    <property type="entry name" value="TPR_ELP1"/>
    <property type="match status" value="1"/>
</dbReference>
<sequence length="941" mass="105533">MVSTRLHLVTRGWASLTYDWGWSTDRSHGEDGQDNANVAVIDGDKVLVSTFRQCVVPPPMCAYELQLPAPVNLVTFHRQPRRTNELAALTADGHILVYSQGGVLLNRGEPLALRLLLWLREDVFLGVGGCAEGPSQSTLLILGPSEAQSPQSTLEIKSRAEVEGHVISMCHSSNTGTVALQLEDGQIRKFLWALCMSPDSLKPSVVGWQDATGYSINFPDPCVQTALCTIEEEHLLGLTDRSHLFVDDTEVASNVSSFVVYDDFLLLTTHSHTCRCLRLSTLTVKGLQVALAADGGQNDETLRRVERGSRIVTVVPQDTRLILQMPRGNLETIHHRALVLAQLRKCLDSQKFREAFECMRKLRINLNLIYDHNPKVFLESVETFLRQLDSINHINLFLTELKAEDTTTTMYPYPLNATGQSAPGACGKKVDIVCDALRCTMESMDQHKYCLSILTSHVKKTVPELEVALQKVHELRVNPPGAANAVSAEEALKYLLFLVNVNELYEHSLGTYDFDLVLMVVEKSQKDPKEYLPFLNMLKTLEPNYQRYTIDKHLKRYRKALHHLSKCGEEHFTEAINLVKDQRLYSEALGLYPTDSPQYKALSCAYAEYLVEQQQAEQAGLLLWRCGEAVRALQAFVGSASWRNALCVAEQIPLPPDQLALLARDLAGTKLIELRRYTEAAILLEQYAKDCEEAISALITGAVWEEALRLVYLYNRQDIIETNLKPCAIYLLFVIFMTSYLEAQRAMFIRHKTRLAVVRELKEKSRLELLDEDVPDCPEAELYSEASSVMSGSRAGSKYSHSNSRISSRSSKNRRKAERKKLSLKEGTPLEDMALLHALAEIIHSEVHSLLKGLMLFQFDGQAGRLQQAYGEALQMMEVALPEVWQEGLQQSQAPITGPNSTANSIMASFQQPRPSSTQDSETPPPPKMRNGVKWKLSILK</sequence>
<protein>
    <submittedName>
        <fullName evidence="6">Elongator acetyltransferase complex subunit 1</fullName>
    </submittedName>
</protein>
<feature type="domain" description="ELP1 N-terminal second beta-propeller" evidence="2">
    <location>
        <begin position="40"/>
        <end position="312"/>
    </location>
</feature>
<dbReference type="Pfam" id="PF23797">
    <property type="entry name" value="Beta-prop_ELP1_2nd"/>
    <property type="match status" value="1"/>
</dbReference>
<evidence type="ECO:0000259" key="3">
    <source>
        <dbReference type="Pfam" id="PF23878"/>
    </source>
</evidence>
<dbReference type="InterPro" id="IPR006849">
    <property type="entry name" value="Elp1"/>
</dbReference>
<reference evidence="7" key="1">
    <citation type="submission" date="2018-06" db="EMBL/GenBank/DDBJ databases">
        <title>Genome assembly of Danube salmon.</title>
        <authorList>
            <person name="Macqueen D.J."/>
            <person name="Gundappa M.K."/>
        </authorList>
    </citation>
    <scope>NUCLEOTIDE SEQUENCE [LARGE SCALE GENOMIC DNA]</scope>
</reference>
<dbReference type="GO" id="GO:0000049">
    <property type="term" value="F:tRNA binding"/>
    <property type="evidence" value="ECO:0007669"/>
    <property type="project" value="TreeGrafter"/>
</dbReference>
<dbReference type="AlphaFoldDB" id="A0A4W5NYY0"/>
<dbReference type="Ensembl" id="ENSHHUT00000059489.1">
    <property type="protein sequence ID" value="ENSHHUP00000057521.1"/>
    <property type="gene ID" value="ENSHHUG00000034171.1"/>
</dbReference>
<proteinExistence type="predicted"/>
<evidence type="ECO:0000259" key="5">
    <source>
        <dbReference type="Pfam" id="PF23936"/>
    </source>
</evidence>
<accession>A0A4W5NYY0</accession>
<feature type="domain" description="ELP1 alpha-solenoid" evidence="4">
    <location>
        <begin position="336"/>
        <end position="538"/>
    </location>
</feature>
<feature type="compositionally biased region" description="Polar residues" evidence="1">
    <location>
        <begin position="890"/>
        <end position="922"/>
    </location>
</feature>
<feature type="compositionally biased region" description="Low complexity" evidence="1">
    <location>
        <begin position="797"/>
        <end position="810"/>
    </location>
</feature>
<feature type="region of interest" description="Disordered" evidence="1">
    <location>
        <begin position="890"/>
        <end position="941"/>
    </location>
</feature>
<evidence type="ECO:0000313" key="7">
    <source>
        <dbReference type="Proteomes" id="UP000314982"/>
    </source>
</evidence>
<evidence type="ECO:0000313" key="6">
    <source>
        <dbReference type="Ensembl" id="ENSHHUP00000057521.1"/>
    </source>
</evidence>
<dbReference type="Pfam" id="PF23936">
    <property type="entry name" value="HB_ELP1"/>
    <property type="match status" value="1"/>
</dbReference>
<keyword evidence="7" id="KW-1185">Reference proteome</keyword>
<dbReference type="GeneTree" id="ENSGT00390000013344"/>
<dbReference type="PANTHER" id="PTHR12747">
    <property type="entry name" value="ELONGATOR COMPLEX PROTEIN 1"/>
    <property type="match status" value="1"/>
</dbReference>
<dbReference type="InterPro" id="IPR056169">
    <property type="entry name" value="HB_ELP1"/>
</dbReference>
<dbReference type="Pfam" id="PF23925">
    <property type="entry name" value="A-sol_ELP1"/>
    <property type="match status" value="1"/>
</dbReference>
<dbReference type="InterPro" id="IPR056167">
    <property type="entry name" value="A-sol_ELP1"/>
</dbReference>
<name>A0A4W5NYY0_9TELE</name>
<evidence type="ECO:0000259" key="4">
    <source>
        <dbReference type="Pfam" id="PF23925"/>
    </source>
</evidence>
<dbReference type="GO" id="GO:0002926">
    <property type="term" value="P:tRNA wobble base 5-methoxycarbonylmethyl-2-thiouridinylation"/>
    <property type="evidence" value="ECO:0007669"/>
    <property type="project" value="TreeGrafter"/>
</dbReference>
<reference evidence="6" key="2">
    <citation type="submission" date="2025-08" db="UniProtKB">
        <authorList>
            <consortium name="Ensembl"/>
        </authorList>
    </citation>
    <scope>IDENTIFICATION</scope>
</reference>
<organism evidence="6 7">
    <name type="scientific">Hucho hucho</name>
    <name type="common">huchen</name>
    <dbReference type="NCBI Taxonomy" id="62062"/>
    <lineage>
        <taxon>Eukaryota</taxon>
        <taxon>Metazoa</taxon>
        <taxon>Chordata</taxon>
        <taxon>Craniata</taxon>
        <taxon>Vertebrata</taxon>
        <taxon>Euteleostomi</taxon>
        <taxon>Actinopterygii</taxon>
        <taxon>Neopterygii</taxon>
        <taxon>Teleostei</taxon>
        <taxon>Protacanthopterygii</taxon>
        <taxon>Salmoniformes</taxon>
        <taxon>Salmonidae</taxon>
        <taxon>Salmoninae</taxon>
        <taxon>Hucho</taxon>
    </lineage>
</organism>
<dbReference type="InterPro" id="IPR056165">
    <property type="entry name" value="Beta-prop_ELP1_2nd"/>
</dbReference>
<dbReference type="Proteomes" id="UP000314982">
    <property type="component" value="Unassembled WGS sequence"/>
</dbReference>
<feature type="domain" description="ELP1 TPR" evidence="3">
    <location>
        <begin position="545"/>
        <end position="709"/>
    </location>
</feature>
<evidence type="ECO:0000256" key="1">
    <source>
        <dbReference type="SAM" id="MobiDB-lite"/>
    </source>
</evidence>
<dbReference type="GO" id="GO:0005829">
    <property type="term" value="C:cytosol"/>
    <property type="evidence" value="ECO:0007669"/>
    <property type="project" value="TreeGrafter"/>
</dbReference>
<feature type="domain" description="ELP1 three-helical bundle" evidence="5">
    <location>
        <begin position="718"/>
        <end position="884"/>
    </location>
</feature>
<dbReference type="UniPathway" id="UPA00988"/>
<feature type="region of interest" description="Disordered" evidence="1">
    <location>
        <begin position="788"/>
        <end position="824"/>
    </location>
</feature>